<keyword evidence="4" id="KW-0813">Transport</keyword>
<dbReference type="GO" id="GO:0015031">
    <property type="term" value="P:protein transport"/>
    <property type="evidence" value="ECO:0007669"/>
    <property type="project" value="UniProtKB-KW"/>
</dbReference>
<keyword evidence="11" id="KW-0969">Cilium</keyword>
<dbReference type="OrthoDB" id="6118332at2"/>
<evidence type="ECO:0000256" key="2">
    <source>
        <dbReference type="ARBA" id="ARBA00010004"/>
    </source>
</evidence>
<dbReference type="GO" id="GO:0005886">
    <property type="term" value="C:plasma membrane"/>
    <property type="evidence" value="ECO:0007669"/>
    <property type="project" value="UniProtKB-SubCell"/>
</dbReference>
<keyword evidence="11" id="KW-0966">Cell projection</keyword>
<keyword evidence="8" id="KW-0653">Protein transport</keyword>
<dbReference type="GO" id="GO:0071973">
    <property type="term" value="P:bacterial-type flagellum-dependent cell motility"/>
    <property type="evidence" value="ECO:0007669"/>
    <property type="project" value="InterPro"/>
</dbReference>
<sequence>MKKRSKRLQVVLDLAERKRKQADQWLSQSQSRVQQGEATLEQLRSYHADYANSFYQVGASGISPGQIETHQAFMQKLSGAVQQQEKALQTDRAQLEKVKEYWQSAYQHFKAVEMLVDKLRREESLQAEKQLQKELDERSQLIRPPFI</sequence>
<dbReference type="PANTHER" id="PTHR38786:SF1">
    <property type="entry name" value="FLAGELLAR FLIJ PROTEIN"/>
    <property type="match status" value="1"/>
</dbReference>
<comment type="subcellular location">
    <subcellularLocation>
        <location evidence="1">Cell membrane</location>
        <topology evidence="1">Peripheral membrane protein</topology>
        <orientation evidence="1">Cytoplasmic side</orientation>
    </subcellularLocation>
</comment>
<evidence type="ECO:0000256" key="5">
    <source>
        <dbReference type="ARBA" id="ARBA00022475"/>
    </source>
</evidence>
<proteinExistence type="inferred from homology"/>
<dbReference type="GO" id="GO:0009288">
    <property type="term" value="C:bacterial-type flagellum"/>
    <property type="evidence" value="ECO:0007669"/>
    <property type="project" value="InterPro"/>
</dbReference>
<reference evidence="12" key="1">
    <citation type="submission" date="2016-10" db="EMBL/GenBank/DDBJ databases">
        <authorList>
            <person name="Varghese N."/>
            <person name="Submissions S."/>
        </authorList>
    </citation>
    <scope>NUCLEOTIDE SEQUENCE [LARGE SCALE GENOMIC DNA]</scope>
    <source>
        <strain evidence="12">DSM 18887</strain>
    </source>
</reference>
<dbReference type="GO" id="GO:0006935">
    <property type="term" value="P:chemotaxis"/>
    <property type="evidence" value="ECO:0007669"/>
    <property type="project" value="UniProtKB-KW"/>
</dbReference>
<dbReference type="PANTHER" id="PTHR38786">
    <property type="entry name" value="FLAGELLAR FLIJ PROTEIN"/>
    <property type="match status" value="1"/>
</dbReference>
<dbReference type="InterPro" id="IPR053716">
    <property type="entry name" value="Flag_assembly_chemotaxis_eff"/>
</dbReference>
<dbReference type="Proteomes" id="UP000198749">
    <property type="component" value="Unassembled WGS sequence"/>
</dbReference>
<dbReference type="GO" id="GO:0044781">
    <property type="term" value="P:bacterial-type flagellum organization"/>
    <property type="evidence" value="ECO:0007669"/>
    <property type="project" value="UniProtKB-KW"/>
</dbReference>
<gene>
    <name evidence="11" type="ORF">SAMN03080615_03831</name>
</gene>
<comment type="similarity">
    <text evidence="2">Belongs to the FliJ family.</text>
</comment>
<keyword evidence="10" id="KW-1006">Bacterial flagellum protein export</keyword>
<dbReference type="STRING" id="355243.SAMN03080615_03831"/>
<evidence type="ECO:0000313" key="11">
    <source>
        <dbReference type="EMBL" id="SER07614.1"/>
    </source>
</evidence>
<dbReference type="InterPro" id="IPR052570">
    <property type="entry name" value="FliJ"/>
</dbReference>
<evidence type="ECO:0000256" key="6">
    <source>
        <dbReference type="ARBA" id="ARBA00022500"/>
    </source>
</evidence>
<organism evidence="11 12">
    <name type="scientific">Amphritea atlantica</name>
    <dbReference type="NCBI Taxonomy" id="355243"/>
    <lineage>
        <taxon>Bacteria</taxon>
        <taxon>Pseudomonadati</taxon>
        <taxon>Pseudomonadota</taxon>
        <taxon>Gammaproteobacteria</taxon>
        <taxon>Oceanospirillales</taxon>
        <taxon>Oceanospirillaceae</taxon>
        <taxon>Amphritea</taxon>
    </lineage>
</organism>
<evidence type="ECO:0000256" key="3">
    <source>
        <dbReference type="ARBA" id="ARBA00020392"/>
    </source>
</evidence>
<evidence type="ECO:0000256" key="1">
    <source>
        <dbReference type="ARBA" id="ARBA00004413"/>
    </source>
</evidence>
<keyword evidence="5" id="KW-1003">Cell membrane</keyword>
<evidence type="ECO:0000256" key="4">
    <source>
        <dbReference type="ARBA" id="ARBA00022448"/>
    </source>
</evidence>
<evidence type="ECO:0000313" key="12">
    <source>
        <dbReference type="Proteomes" id="UP000198749"/>
    </source>
</evidence>
<evidence type="ECO:0000256" key="10">
    <source>
        <dbReference type="ARBA" id="ARBA00023225"/>
    </source>
</evidence>
<evidence type="ECO:0000256" key="7">
    <source>
        <dbReference type="ARBA" id="ARBA00022795"/>
    </source>
</evidence>
<keyword evidence="6" id="KW-0145">Chemotaxis</keyword>
<keyword evidence="11" id="KW-0282">Flagellum</keyword>
<evidence type="ECO:0000256" key="8">
    <source>
        <dbReference type="ARBA" id="ARBA00022927"/>
    </source>
</evidence>
<dbReference type="NCBIfam" id="TIGR02473">
    <property type="entry name" value="flagell_FliJ"/>
    <property type="match status" value="1"/>
</dbReference>
<name>A0A1H9L869_9GAMM</name>
<dbReference type="RefSeq" id="WP_091361424.1">
    <property type="nucleotide sequence ID" value="NZ_AP025284.1"/>
</dbReference>
<evidence type="ECO:0000256" key="9">
    <source>
        <dbReference type="ARBA" id="ARBA00023136"/>
    </source>
</evidence>
<dbReference type="AlphaFoldDB" id="A0A1H9L869"/>
<dbReference type="Gene3D" id="1.10.287.1700">
    <property type="match status" value="1"/>
</dbReference>
<dbReference type="Pfam" id="PF02050">
    <property type="entry name" value="FliJ"/>
    <property type="match status" value="1"/>
</dbReference>
<keyword evidence="12" id="KW-1185">Reference proteome</keyword>
<dbReference type="InterPro" id="IPR012823">
    <property type="entry name" value="Flagell_FliJ"/>
</dbReference>
<keyword evidence="9" id="KW-0472">Membrane</keyword>
<accession>A0A1H9L869</accession>
<keyword evidence="7" id="KW-1005">Bacterial flagellum biogenesis</keyword>
<dbReference type="EMBL" id="FOGB01000016">
    <property type="protein sequence ID" value="SER07614.1"/>
    <property type="molecule type" value="Genomic_DNA"/>
</dbReference>
<protein>
    <recommendedName>
        <fullName evidence="3">Flagellar FliJ protein</fullName>
    </recommendedName>
</protein>